<accession>A0A175A714</accession>
<dbReference type="AlphaFoldDB" id="A0A175A714"/>
<keyword evidence="1" id="KW-0812">Transmembrane</keyword>
<sequence>MKREPDYKLKKRLERMEHEKKMNRIYNRNWIICIGSLAIIILAIFVFGGK</sequence>
<keyword evidence="1" id="KW-0472">Membrane</keyword>
<keyword evidence="1" id="KW-1133">Transmembrane helix</keyword>
<feature type="transmembrane region" description="Helical" evidence="1">
    <location>
        <begin position="30"/>
        <end position="48"/>
    </location>
</feature>
<dbReference type="STRING" id="39492.ERS852540_02275"/>
<name>A0A175A714_9FIRM</name>
<dbReference type="EMBL" id="CZBY01000023">
    <property type="protein sequence ID" value="CUQ91160.1"/>
    <property type="molecule type" value="Genomic_DNA"/>
</dbReference>
<evidence type="ECO:0000256" key="1">
    <source>
        <dbReference type="SAM" id="Phobius"/>
    </source>
</evidence>
<evidence type="ECO:0000313" key="2">
    <source>
        <dbReference type="EMBL" id="CUQ91160.1"/>
    </source>
</evidence>
<proteinExistence type="predicted"/>
<dbReference type="Proteomes" id="UP000095662">
    <property type="component" value="Unassembled WGS sequence"/>
</dbReference>
<protein>
    <submittedName>
        <fullName evidence="2">Uncharacterized protein</fullName>
    </submittedName>
</protein>
<reference evidence="2 3" key="1">
    <citation type="submission" date="2015-09" db="EMBL/GenBank/DDBJ databases">
        <authorList>
            <consortium name="Pathogen Informatics"/>
        </authorList>
    </citation>
    <scope>NUCLEOTIDE SEQUENCE [LARGE SCALE GENOMIC DNA]</scope>
    <source>
        <strain evidence="2 3">2789STDY5834928</strain>
    </source>
</reference>
<organism evidence="2 3">
    <name type="scientific">[Eubacterium] siraeum</name>
    <dbReference type="NCBI Taxonomy" id="39492"/>
    <lineage>
        <taxon>Bacteria</taxon>
        <taxon>Bacillati</taxon>
        <taxon>Bacillota</taxon>
        <taxon>Clostridia</taxon>
        <taxon>Eubacteriales</taxon>
        <taxon>Oscillospiraceae</taxon>
        <taxon>Oscillospiraceae incertae sedis</taxon>
    </lineage>
</organism>
<evidence type="ECO:0000313" key="3">
    <source>
        <dbReference type="Proteomes" id="UP000095662"/>
    </source>
</evidence>
<gene>
    <name evidence="2" type="ORF">ERS852540_02275</name>
</gene>